<dbReference type="OrthoDB" id="2019396at2"/>
<evidence type="ECO:0000313" key="4">
    <source>
        <dbReference type="EMBL" id="VVE07325.1"/>
    </source>
</evidence>
<keyword evidence="5" id="KW-1185">Reference proteome</keyword>
<feature type="coiled-coil region" evidence="1">
    <location>
        <begin position="162"/>
        <end position="189"/>
    </location>
</feature>
<sequence length="551" mass="60593">MATTQSKKVAAVPPSATPEKKTGLNIRPDTAQNLLAIAKMQMSADGSIVKPEDALRSKFTPYLPPPGVIPDGVMASHPNRKDGPAQIAMDGVCNGMSSVIGAFRTSQAVNGSEFVGYGVLALLEQHPLIRAPIEARADEMSREFVELFSTEQEGVEDDPDRKKQITDRIKQLQEEMERLHVKKRFRDAEAKTGYAGGCVLYIDLGDDPDDTAELKTPLVMEKQKLQKNGKPRIKALKLIEPINVYPAPYNADNPLADNFYRPEAWYVMGKETHATRLLHFADNVPPVLLKPAYNFFGIPLAQMMIDYVDKFDTARVAAADLVDKFSQNIIKTDMSQILSGGGVECGQQLAIRALMFGQQKHNRSLLTIDNEKEDFVQVNTPLSGVADIVFQAMQFLAGVAQTPVTKYFGLSPTGFNATGEFDMRSWYDFCGGKQETNWRDNLAKVIDICMIGLWGEIDPAIKLRFLSLYKPDPEQTARVNKLNAETGDILLANGTISREEERQRVASDPGAGYDAIDTDVLPDIPTESEDPNTSGNTGTGEAEQDDNASAE</sequence>
<dbReference type="AlphaFoldDB" id="A0A5E4V8E7"/>
<feature type="region of interest" description="Disordered" evidence="2">
    <location>
        <begin position="500"/>
        <end position="551"/>
    </location>
</feature>
<feature type="domain" description="Anti-CBASS protein Acb1-like N-terminal" evidence="3">
    <location>
        <begin position="119"/>
        <end position="486"/>
    </location>
</feature>
<dbReference type="RefSeq" id="WP_150613084.1">
    <property type="nucleotide sequence ID" value="NZ_CABPRU010000005.1"/>
</dbReference>
<evidence type="ECO:0000256" key="1">
    <source>
        <dbReference type="SAM" id="Coils"/>
    </source>
</evidence>
<reference evidence="4 5" key="1">
    <citation type="submission" date="2019-08" db="EMBL/GenBank/DDBJ databases">
        <authorList>
            <person name="Peeters C."/>
        </authorList>
    </citation>
    <scope>NUCLEOTIDE SEQUENCE [LARGE SCALE GENOMIC DNA]</scope>
    <source>
        <strain evidence="4 5">LMG 31013</strain>
    </source>
</reference>
<keyword evidence="1" id="KW-0175">Coiled coil</keyword>
<evidence type="ECO:0000256" key="2">
    <source>
        <dbReference type="SAM" id="MobiDB-lite"/>
    </source>
</evidence>
<feature type="region of interest" description="Disordered" evidence="2">
    <location>
        <begin position="1"/>
        <end position="24"/>
    </location>
</feature>
<dbReference type="EMBL" id="CABPRU010000005">
    <property type="protein sequence ID" value="VVE07325.1"/>
    <property type="molecule type" value="Genomic_DNA"/>
</dbReference>
<dbReference type="Pfam" id="PF06381">
    <property type="entry name" value="Phage_portal_3"/>
    <property type="match status" value="1"/>
</dbReference>
<name>A0A5E4V8E7_9BURK</name>
<dbReference type="InterPro" id="IPR024459">
    <property type="entry name" value="Acb1-like_N"/>
</dbReference>
<gene>
    <name evidence="4" type="ORF">PTE31013_02457</name>
</gene>
<evidence type="ECO:0000259" key="3">
    <source>
        <dbReference type="Pfam" id="PF06381"/>
    </source>
</evidence>
<protein>
    <submittedName>
        <fullName evidence="4">HI1409 family phage-associated protein</fullName>
    </submittedName>
</protein>
<feature type="compositionally biased region" description="Acidic residues" evidence="2">
    <location>
        <begin position="542"/>
        <end position="551"/>
    </location>
</feature>
<dbReference type="Proteomes" id="UP000334380">
    <property type="component" value="Unassembled WGS sequence"/>
</dbReference>
<proteinExistence type="predicted"/>
<accession>A0A5E4V8E7</accession>
<organism evidence="4 5">
    <name type="scientific">Pandoraea terrigena</name>
    <dbReference type="NCBI Taxonomy" id="2508292"/>
    <lineage>
        <taxon>Bacteria</taxon>
        <taxon>Pseudomonadati</taxon>
        <taxon>Pseudomonadota</taxon>
        <taxon>Betaproteobacteria</taxon>
        <taxon>Burkholderiales</taxon>
        <taxon>Burkholderiaceae</taxon>
        <taxon>Pandoraea</taxon>
    </lineage>
</organism>
<evidence type="ECO:0000313" key="5">
    <source>
        <dbReference type="Proteomes" id="UP000334380"/>
    </source>
</evidence>